<feature type="transmembrane region" description="Helical" evidence="1">
    <location>
        <begin position="28"/>
        <end position="49"/>
    </location>
</feature>
<accession>A0AA86R1J2</accession>
<keyword evidence="4" id="KW-1185">Reference proteome</keyword>
<keyword evidence="1" id="KW-1133">Transmembrane helix</keyword>
<organism evidence="2">
    <name type="scientific">Hexamita inflata</name>
    <dbReference type="NCBI Taxonomy" id="28002"/>
    <lineage>
        <taxon>Eukaryota</taxon>
        <taxon>Metamonada</taxon>
        <taxon>Diplomonadida</taxon>
        <taxon>Hexamitidae</taxon>
        <taxon>Hexamitinae</taxon>
        <taxon>Hexamita</taxon>
    </lineage>
</organism>
<evidence type="ECO:0000313" key="3">
    <source>
        <dbReference type="EMBL" id="CAL5996635.1"/>
    </source>
</evidence>
<dbReference type="EMBL" id="CATOUU010000972">
    <property type="protein sequence ID" value="CAI9964128.1"/>
    <property type="molecule type" value="Genomic_DNA"/>
</dbReference>
<evidence type="ECO:0000256" key="1">
    <source>
        <dbReference type="SAM" id="Phobius"/>
    </source>
</evidence>
<keyword evidence="1" id="KW-0812">Transmembrane</keyword>
<reference evidence="3 4" key="2">
    <citation type="submission" date="2024-07" db="EMBL/GenBank/DDBJ databases">
        <authorList>
            <person name="Akdeniz Z."/>
        </authorList>
    </citation>
    <scope>NUCLEOTIDE SEQUENCE [LARGE SCALE GENOMIC DNA]</scope>
</reference>
<evidence type="ECO:0000313" key="4">
    <source>
        <dbReference type="Proteomes" id="UP001642409"/>
    </source>
</evidence>
<reference evidence="2" key="1">
    <citation type="submission" date="2023-06" db="EMBL/GenBank/DDBJ databases">
        <authorList>
            <person name="Kurt Z."/>
        </authorList>
    </citation>
    <scope>NUCLEOTIDE SEQUENCE</scope>
</reference>
<evidence type="ECO:0000313" key="2">
    <source>
        <dbReference type="EMBL" id="CAI9964128.1"/>
    </source>
</evidence>
<sequence length="180" mass="21203">MKAVQKTAFFIIFRKYLISYNYLSILKLLKLCIVPTQIIIVMHRIYIFISFEVKKRSQQNKKQQSHILIEYQQQSLKTIPQLTKHYYVSEQGQFFFILSQNLQKLGLNKKLTRNLQIQHICQVEIIDKITTSIINYHVSFAITTSNPASPFTLTPLNRWHLQYNFNTQQCDMATVIKSGV</sequence>
<name>A0AA86R1J2_9EUKA</name>
<keyword evidence="1" id="KW-0472">Membrane</keyword>
<dbReference type="Proteomes" id="UP001642409">
    <property type="component" value="Unassembled WGS sequence"/>
</dbReference>
<dbReference type="EMBL" id="CAXDID020000035">
    <property type="protein sequence ID" value="CAL5996635.1"/>
    <property type="molecule type" value="Genomic_DNA"/>
</dbReference>
<proteinExistence type="predicted"/>
<comment type="caution">
    <text evidence="2">The sequence shown here is derived from an EMBL/GenBank/DDBJ whole genome shotgun (WGS) entry which is preliminary data.</text>
</comment>
<dbReference type="AlphaFoldDB" id="A0AA86R1J2"/>
<gene>
    <name evidence="3" type="ORF">HINF_LOCUS14858</name>
    <name evidence="2" type="ORF">HINF_LOCUS51773</name>
</gene>
<protein>
    <submittedName>
        <fullName evidence="3">Hypothetical_protein</fullName>
    </submittedName>
</protein>